<dbReference type="SUPFAM" id="SSF51206">
    <property type="entry name" value="cAMP-binding domain-like"/>
    <property type="match status" value="1"/>
</dbReference>
<dbReference type="PANTHER" id="PTHR24567">
    <property type="entry name" value="CRP FAMILY TRANSCRIPTIONAL REGULATORY PROTEIN"/>
    <property type="match status" value="1"/>
</dbReference>
<dbReference type="SUPFAM" id="SSF46785">
    <property type="entry name" value="Winged helix' DNA-binding domain"/>
    <property type="match status" value="1"/>
</dbReference>
<keyword evidence="6" id="KW-0418">Kinase</keyword>
<proteinExistence type="predicted"/>
<dbReference type="PROSITE" id="PS50042">
    <property type="entry name" value="CNMP_BINDING_3"/>
    <property type="match status" value="1"/>
</dbReference>
<evidence type="ECO:0000256" key="2">
    <source>
        <dbReference type="ARBA" id="ARBA00023125"/>
    </source>
</evidence>
<dbReference type="CDD" id="cd00038">
    <property type="entry name" value="CAP_ED"/>
    <property type="match status" value="1"/>
</dbReference>
<organism evidence="6 7">
    <name type="scientific">Dethiosulfatibacter aminovorans DSM 17477</name>
    <dbReference type="NCBI Taxonomy" id="1121476"/>
    <lineage>
        <taxon>Bacteria</taxon>
        <taxon>Bacillati</taxon>
        <taxon>Bacillota</taxon>
        <taxon>Tissierellia</taxon>
        <taxon>Dethiosulfatibacter</taxon>
    </lineage>
</organism>
<dbReference type="Pfam" id="PF00027">
    <property type="entry name" value="cNMP_binding"/>
    <property type="match status" value="1"/>
</dbReference>
<dbReference type="CDD" id="cd00092">
    <property type="entry name" value="HTH_CRP"/>
    <property type="match status" value="1"/>
</dbReference>
<dbReference type="InterPro" id="IPR036388">
    <property type="entry name" value="WH-like_DNA-bd_sf"/>
</dbReference>
<feature type="domain" description="Cyclic nucleotide-binding" evidence="4">
    <location>
        <begin position="26"/>
        <end position="108"/>
    </location>
</feature>
<name>A0A1M6LZZ0_9FIRM</name>
<dbReference type="GO" id="GO:0005829">
    <property type="term" value="C:cytosol"/>
    <property type="evidence" value="ECO:0007669"/>
    <property type="project" value="TreeGrafter"/>
</dbReference>
<dbReference type="SMART" id="SM00419">
    <property type="entry name" value="HTH_CRP"/>
    <property type="match status" value="1"/>
</dbReference>
<keyword evidence="1" id="KW-0805">Transcription regulation</keyword>
<dbReference type="AlphaFoldDB" id="A0A1M6LZZ0"/>
<evidence type="ECO:0000256" key="3">
    <source>
        <dbReference type="ARBA" id="ARBA00023163"/>
    </source>
</evidence>
<dbReference type="Gene3D" id="1.10.10.10">
    <property type="entry name" value="Winged helix-like DNA-binding domain superfamily/Winged helix DNA-binding domain"/>
    <property type="match status" value="1"/>
</dbReference>
<evidence type="ECO:0000259" key="5">
    <source>
        <dbReference type="PROSITE" id="PS51063"/>
    </source>
</evidence>
<gene>
    <name evidence="6" type="ORF">SAMN02745751_03313</name>
</gene>
<evidence type="ECO:0000256" key="1">
    <source>
        <dbReference type="ARBA" id="ARBA00023015"/>
    </source>
</evidence>
<keyword evidence="7" id="KW-1185">Reference proteome</keyword>
<dbReference type="Gene3D" id="2.60.120.10">
    <property type="entry name" value="Jelly Rolls"/>
    <property type="match status" value="1"/>
</dbReference>
<keyword evidence="3" id="KW-0804">Transcription</keyword>
<dbReference type="InterPro" id="IPR014710">
    <property type="entry name" value="RmlC-like_jellyroll"/>
</dbReference>
<dbReference type="OrthoDB" id="8254501at2"/>
<evidence type="ECO:0000313" key="6">
    <source>
        <dbReference type="EMBL" id="SHJ76758.1"/>
    </source>
</evidence>
<dbReference type="EMBL" id="FQZL01000036">
    <property type="protein sequence ID" value="SHJ76758.1"/>
    <property type="molecule type" value="Genomic_DNA"/>
</dbReference>
<accession>A0A1M6LZZ0</accession>
<dbReference type="Pfam" id="PF13545">
    <property type="entry name" value="HTH_Crp_2"/>
    <property type="match status" value="1"/>
</dbReference>
<dbReference type="RefSeq" id="WP_073050672.1">
    <property type="nucleotide sequence ID" value="NZ_FQZL01000036.1"/>
</dbReference>
<dbReference type="InterPro" id="IPR018490">
    <property type="entry name" value="cNMP-bd_dom_sf"/>
</dbReference>
<dbReference type="InterPro" id="IPR000595">
    <property type="entry name" value="cNMP-bd_dom"/>
</dbReference>
<dbReference type="Proteomes" id="UP000184052">
    <property type="component" value="Unassembled WGS sequence"/>
</dbReference>
<dbReference type="PROSITE" id="PS51063">
    <property type="entry name" value="HTH_CRP_2"/>
    <property type="match status" value="1"/>
</dbReference>
<sequence length="213" mass="24805">MYNPKIETYRKEIYKCFYDKGKTLNFKKNSTIDNSHSVSKYVYLVKSGCIKQSIIDYDGYERTLLLLKKGDLFGEITYFCGDDNKVITNSFTNSEIEEIPISVFDEIISQHSSVNYYINLMISNKFRILLAQLQDSSFRNVEERLINLLIRLSYQHGEETNNGIKITHQFTHEDLAQMISSTRSTVSRKLKILEKKGIIEINKNITVKVPDLY</sequence>
<feature type="domain" description="HTH crp-type" evidence="5">
    <location>
        <begin position="139"/>
        <end position="211"/>
    </location>
</feature>
<evidence type="ECO:0000313" key="7">
    <source>
        <dbReference type="Proteomes" id="UP000184052"/>
    </source>
</evidence>
<keyword evidence="2" id="KW-0238">DNA-binding</keyword>
<dbReference type="GO" id="GO:0003700">
    <property type="term" value="F:DNA-binding transcription factor activity"/>
    <property type="evidence" value="ECO:0007669"/>
    <property type="project" value="TreeGrafter"/>
</dbReference>
<protein>
    <submittedName>
        <fullName evidence="6">cAMP-binding domain of CRP or a regulatory subunit of cAMP-dependent protein kinases</fullName>
    </submittedName>
</protein>
<dbReference type="GO" id="GO:0016301">
    <property type="term" value="F:kinase activity"/>
    <property type="evidence" value="ECO:0007669"/>
    <property type="project" value="UniProtKB-KW"/>
</dbReference>
<dbReference type="InterPro" id="IPR050397">
    <property type="entry name" value="Env_Response_Regulators"/>
</dbReference>
<dbReference type="GO" id="GO:0003677">
    <property type="term" value="F:DNA binding"/>
    <property type="evidence" value="ECO:0007669"/>
    <property type="project" value="UniProtKB-KW"/>
</dbReference>
<dbReference type="PANTHER" id="PTHR24567:SF74">
    <property type="entry name" value="HTH-TYPE TRANSCRIPTIONAL REGULATOR ARCR"/>
    <property type="match status" value="1"/>
</dbReference>
<keyword evidence="6" id="KW-0808">Transferase</keyword>
<evidence type="ECO:0000259" key="4">
    <source>
        <dbReference type="PROSITE" id="PS50042"/>
    </source>
</evidence>
<dbReference type="STRING" id="1121476.SAMN02745751_03313"/>
<dbReference type="InterPro" id="IPR036390">
    <property type="entry name" value="WH_DNA-bd_sf"/>
</dbReference>
<reference evidence="6 7" key="1">
    <citation type="submission" date="2016-11" db="EMBL/GenBank/DDBJ databases">
        <authorList>
            <person name="Jaros S."/>
            <person name="Januszkiewicz K."/>
            <person name="Wedrychowicz H."/>
        </authorList>
    </citation>
    <scope>NUCLEOTIDE SEQUENCE [LARGE SCALE GENOMIC DNA]</scope>
    <source>
        <strain evidence="6 7">DSM 17477</strain>
    </source>
</reference>
<dbReference type="InterPro" id="IPR012318">
    <property type="entry name" value="HTH_CRP"/>
</dbReference>